<keyword evidence="2" id="KW-0433">Leucine-rich repeat</keyword>
<dbReference type="GO" id="GO:0043531">
    <property type="term" value="F:ADP binding"/>
    <property type="evidence" value="ECO:0007669"/>
    <property type="project" value="InterPro"/>
</dbReference>
<organism evidence="12 13">
    <name type="scientific">Miscanthus lutarioriparius</name>
    <dbReference type="NCBI Taxonomy" id="422564"/>
    <lineage>
        <taxon>Eukaryota</taxon>
        <taxon>Viridiplantae</taxon>
        <taxon>Streptophyta</taxon>
        <taxon>Embryophyta</taxon>
        <taxon>Tracheophyta</taxon>
        <taxon>Spermatophyta</taxon>
        <taxon>Magnoliopsida</taxon>
        <taxon>Liliopsida</taxon>
        <taxon>Poales</taxon>
        <taxon>Poaceae</taxon>
        <taxon>PACMAD clade</taxon>
        <taxon>Panicoideae</taxon>
        <taxon>Andropogonodae</taxon>
        <taxon>Andropogoneae</taxon>
        <taxon>Saccharinae</taxon>
        <taxon>Miscanthus</taxon>
    </lineage>
</organism>
<keyword evidence="4" id="KW-0547">Nucleotide-binding</keyword>
<evidence type="ECO:0000256" key="4">
    <source>
        <dbReference type="ARBA" id="ARBA00022741"/>
    </source>
</evidence>
<dbReference type="Gene3D" id="1.10.8.430">
    <property type="entry name" value="Helical domain of apoptotic protease-activating factors"/>
    <property type="match status" value="1"/>
</dbReference>
<dbReference type="EMBL" id="CAJGYO010000007">
    <property type="protein sequence ID" value="CAD6245810.1"/>
    <property type="molecule type" value="Genomic_DNA"/>
</dbReference>
<dbReference type="GO" id="GO:0009626">
    <property type="term" value="P:plant-type hypersensitive response"/>
    <property type="evidence" value="ECO:0007669"/>
    <property type="project" value="UniProtKB-ARBA"/>
</dbReference>
<dbReference type="InterPro" id="IPR036388">
    <property type="entry name" value="WH-like_DNA-bd_sf"/>
</dbReference>
<evidence type="ECO:0000256" key="6">
    <source>
        <dbReference type="ARBA" id="ARBA00023054"/>
    </source>
</evidence>
<dbReference type="CDD" id="cd14798">
    <property type="entry name" value="RX-CC_like"/>
    <property type="match status" value="1"/>
</dbReference>
<dbReference type="InterPro" id="IPR041118">
    <property type="entry name" value="Rx_N"/>
</dbReference>
<evidence type="ECO:0000256" key="3">
    <source>
        <dbReference type="ARBA" id="ARBA00022737"/>
    </source>
</evidence>
<feature type="compositionally biased region" description="Basic and acidic residues" evidence="7">
    <location>
        <begin position="466"/>
        <end position="481"/>
    </location>
</feature>
<dbReference type="GO" id="GO:0002758">
    <property type="term" value="P:innate immune response-activating signaling pathway"/>
    <property type="evidence" value="ECO:0007669"/>
    <property type="project" value="UniProtKB-ARBA"/>
</dbReference>
<keyword evidence="6" id="KW-0175">Coiled coil</keyword>
<dbReference type="InterPro" id="IPR032675">
    <property type="entry name" value="LRR_dom_sf"/>
</dbReference>
<evidence type="ECO:0000313" key="12">
    <source>
        <dbReference type="EMBL" id="CAD6245810.1"/>
    </source>
</evidence>
<proteinExistence type="inferred from homology"/>
<dbReference type="SUPFAM" id="SSF52540">
    <property type="entry name" value="P-loop containing nucleoside triphosphate hydrolases"/>
    <property type="match status" value="2"/>
</dbReference>
<dbReference type="SUPFAM" id="SSF52058">
    <property type="entry name" value="L domain-like"/>
    <property type="match status" value="1"/>
</dbReference>
<dbReference type="InterPro" id="IPR027417">
    <property type="entry name" value="P-loop_NTPase"/>
</dbReference>
<keyword evidence="5" id="KW-0611">Plant defense</keyword>
<dbReference type="Pfam" id="PF00931">
    <property type="entry name" value="NB-ARC"/>
    <property type="match status" value="2"/>
</dbReference>
<dbReference type="InterPro" id="IPR055414">
    <property type="entry name" value="LRR_R13L4/SHOC2-like"/>
</dbReference>
<dbReference type="PANTHER" id="PTHR23155:SF1114">
    <property type="entry name" value="OS02G0475500 PROTEIN"/>
    <property type="match status" value="1"/>
</dbReference>
<dbReference type="Pfam" id="PF23559">
    <property type="entry name" value="WHD_DRP"/>
    <property type="match status" value="1"/>
</dbReference>
<feature type="domain" description="NB-ARC" evidence="8">
    <location>
        <begin position="381"/>
        <end position="569"/>
    </location>
</feature>
<dbReference type="InterPro" id="IPR058922">
    <property type="entry name" value="WHD_DRP"/>
</dbReference>
<dbReference type="Proteomes" id="UP000604825">
    <property type="component" value="Unassembled WGS sequence"/>
</dbReference>
<evidence type="ECO:0000256" key="2">
    <source>
        <dbReference type="ARBA" id="ARBA00022614"/>
    </source>
</evidence>
<feature type="domain" description="Disease resistance R13L4/SHOC-2-like LRR" evidence="11">
    <location>
        <begin position="962"/>
        <end position="1206"/>
    </location>
</feature>
<evidence type="ECO:0000313" key="13">
    <source>
        <dbReference type="Proteomes" id="UP000604825"/>
    </source>
</evidence>
<reference evidence="12" key="1">
    <citation type="submission" date="2020-10" db="EMBL/GenBank/DDBJ databases">
        <authorList>
            <person name="Han B."/>
            <person name="Lu T."/>
            <person name="Zhao Q."/>
            <person name="Huang X."/>
            <person name="Zhao Y."/>
        </authorList>
    </citation>
    <scope>NUCLEOTIDE SEQUENCE</scope>
</reference>
<accession>A0A811PJD8</accession>
<sequence length="1212" mass="137623">MEAAAVGIGKAVLNGVLSGAKAAITEDAALRQAVQRDVVFLTDELAAMRSYLRDADEERNRHKVTRTRVRHVRDLAYDVDDCLREHAVHLEKPSGWRLARTVLERHRIAEEMKGLRARAEDMNHRNLRYHLADEYLPSANSGKPASMSSAAENSRTLGRSRTGVQQQVDLFLESGQVDLVPLICRNDDRELRVIAVWGASGDPRKTSVVRKAYDDLKRKGPERDDVNRDDDAFESCAWIRVAHPFNPSEFLQCIVRQFHMNSLQQEAGKTEQATLGSQNLNNMKTIDEHRLVDEFSKHVSQKRYLIVLNELSTVEDWDSIKLCFPNNKKGSQIIVSTDQGTTELEPCSMIAATDRSNSTDERIVTRTETMEYESHFIRRQNKIQDIIHKLNSNINGREHEVVTICGKDGLGKTSLVKSIYQNEELRTSFERRAYVTIKHPFNLEDILDSLVKQLDDKEEEPDDKEEVSARKEKDKERGGDRTKLRVKRRRLDDLLNKGKYLVVLDDLSSIKEWDSINLPKTNTEGRIIVTTSTENIAKHSSNKKDENIYKLKCLDKRDALDLFKETVFRGIKDWDGKFPDSGLCKEADSILTKCNGFPLAILTIGGILAKQPKTLVEWKKLNEYIAAELKTNPELDPIRTILVKCYDYLPYDLKSCFLYLSIFPEDHTISRRRLVHRWTAEGYSSGEHGKSAKEIADGYFMELIDRKMIKPFVESIDTTKGVDSCKFNNLIHEMSTLKSSEENLVFRLEEGCCMNTQGKIRHLSVSDNWNGDRSEFEDIVHPSSIRSLTVFGKWRPFFISEKMRMLRVLDLEGTSGLNDHHLEHIGNLVHLKYLSLRGCRDICYLPNSLGNMHQLETLDVKHTHIIKLPKTITKLRKLHYLRAGGIGFLGANSYEEAVEDLPKLLQRRLCLLSICSVAYCVACCAPQLMKNVCNGDPNRRDVCTACCCTVFPFVARHLDLSGVLVPSGFNKLTALHTLGTVNIGRGKATLQDISRLTRLRKLGLAGINMGNRKEFFLALSALSNNLESLSVRSVGNPGLVGCLEFDDMYSAPENLKSLKLYGNLVKLPAWIDGLKNLVKLTLKRSMIEHANAMQILGKLPSLKTLRLLENSFQGKELLFVKDEKAFPNLTRLVLILLSNLTSVEFKQGATPNLKMLQCYGLPSKSKVSGLKYLQSLKEFMLDDDAMYDKSFVEDLRKQLAENTNRPILKRYS</sequence>
<dbReference type="AlphaFoldDB" id="A0A811PJD8"/>
<dbReference type="PANTHER" id="PTHR23155">
    <property type="entry name" value="DISEASE RESISTANCE PROTEIN RP"/>
    <property type="match status" value="1"/>
</dbReference>
<comment type="similarity">
    <text evidence="1">Belongs to the disease resistance NB-LRR family.</text>
</comment>
<dbReference type="Gene3D" id="1.20.5.4130">
    <property type="match status" value="1"/>
</dbReference>
<keyword evidence="3" id="KW-0677">Repeat</keyword>
<gene>
    <name evidence="12" type="ORF">NCGR_LOCUS30097</name>
</gene>
<dbReference type="Gene3D" id="3.40.50.300">
    <property type="entry name" value="P-loop containing nucleotide triphosphate hydrolases"/>
    <property type="match status" value="2"/>
</dbReference>
<dbReference type="Pfam" id="PF18052">
    <property type="entry name" value="Rx_N"/>
    <property type="match status" value="1"/>
</dbReference>
<dbReference type="Gene3D" id="3.80.10.10">
    <property type="entry name" value="Ribonuclease Inhibitor"/>
    <property type="match status" value="2"/>
</dbReference>
<dbReference type="GO" id="GO:0042742">
    <property type="term" value="P:defense response to bacterium"/>
    <property type="evidence" value="ECO:0007669"/>
    <property type="project" value="UniProtKB-ARBA"/>
</dbReference>
<dbReference type="InterPro" id="IPR044974">
    <property type="entry name" value="Disease_R_plants"/>
</dbReference>
<dbReference type="PRINTS" id="PR00364">
    <property type="entry name" value="DISEASERSIST"/>
</dbReference>
<dbReference type="FunFam" id="1.10.10.10:FF:000322">
    <property type="entry name" value="Probable disease resistance protein At1g63360"/>
    <property type="match status" value="1"/>
</dbReference>
<dbReference type="InterPro" id="IPR002182">
    <property type="entry name" value="NB-ARC"/>
</dbReference>
<feature type="region of interest" description="Disordered" evidence="7">
    <location>
        <begin position="454"/>
        <end position="481"/>
    </location>
</feature>
<evidence type="ECO:0000259" key="11">
    <source>
        <dbReference type="Pfam" id="PF23598"/>
    </source>
</evidence>
<dbReference type="InterPro" id="IPR038005">
    <property type="entry name" value="RX-like_CC"/>
</dbReference>
<evidence type="ECO:0000256" key="1">
    <source>
        <dbReference type="ARBA" id="ARBA00008894"/>
    </source>
</evidence>
<dbReference type="Gene3D" id="1.10.10.10">
    <property type="entry name" value="Winged helix-like DNA-binding domain superfamily/Winged helix DNA-binding domain"/>
    <property type="match status" value="1"/>
</dbReference>
<feature type="compositionally biased region" description="Acidic residues" evidence="7">
    <location>
        <begin position="456"/>
        <end position="465"/>
    </location>
</feature>
<evidence type="ECO:0000259" key="10">
    <source>
        <dbReference type="Pfam" id="PF23559"/>
    </source>
</evidence>
<feature type="domain" description="Disease resistance protein winged helix" evidence="10">
    <location>
        <begin position="662"/>
        <end position="734"/>
    </location>
</feature>
<comment type="caution">
    <text evidence="12">The sequence shown here is derived from an EMBL/GenBank/DDBJ whole genome shotgun (WGS) entry which is preliminary data.</text>
</comment>
<name>A0A811PJD8_9POAL</name>
<keyword evidence="13" id="KW-1185">Reference proteome</keyword>
<protein>
    <submittedName>
        <fullName evidence="12">Uncharacterized protein</fullName>
    </submittedName>
</protein>
<evidence type="ECO:0000259" key="9">
    <source>
        <dbReference type="Pfam" id="PF18052"/>
    </source>
</evidence>
<feature type="domain" description="Disease resistance R13L4/SHOC-2-like LRR" evidence="11">
    <location>
        <begin position="785"/>
        <end position="884"/>
    </location>
</feature>
<dbReference type="Pfam" id="PF23598">
    <property type="entry name" value="LRR_14"/>
    <property type="match status" value="2"/>
</dbReference>
<evidence type="ECO:0000256" key="5">
    <source>
        <dbReference type="ARBA" id="ARBA00022821"/>
    </source>
</evidence>
<feature type="domain" description="Disease resistance N-terminal" evidence="9">
    <location>
        <begin position="13"/>
        <end position="94"/>
    </location>
</feature>
<evidence type="ECO:0000259" key="8">
    <source>
        <dbReference type="Pfam" id="PF00931"/>
    </source>
</evidence>
<dbReference type="InterPro" id="IPR042197">
    <property type="entry name" value="Apaf_helical"/>
</dbReference>
<feature type="domain" description="NB-ARC" evidence="8">
    <location>
        <begin position="193"/>
        <end position="337"/>
    </location>
</feature>
<evidence type="ECO:0000256" key="7">
    <source>
        <dbReference type="SAM" id="MobiDB-lite"/>
    </source>
</evidence>
<dbReference type="OrthoDB" id="675227at2759"/>
<feature type="region of interest" description="Disordered" evidence="7">
    <location>
        <begin position="138"/>
        <end position="161"/>
    </location>
</feature>